<evidence type="ECO:0000256" key="1">
    <source>
        <dbReference type="ARBA" id="ARBA00004651"/>
    </source>
</evidence>
<dbReference type="CDD" id="cd12912">
    <property type="entry name" value="PDC2_MCP_like"/>
    <property type="match status" value="1"/>
</dbReference>
<dbReference type="InterPro" id="IPR029151">
    <property type="entry name" value="Sensor-like_sf"/>
</dbReference>
<dbReference type="RefSeq" id="WP_094606542.1">
    <property type="nucleotide sequence ID" value="NZ_CP155573.1"/>
</dbReference>
<dbReference type="CDD" id="cd18773">
    <property type="entry name" value="PDC1_HK_sensor"/>
    <property type="match status" value="1"/>
</dbReference>
<keyword evidence="3" id="KW-0812">Transmembrane</keyword>
<comment type="subcellular location">
    <subcellularLocation>
        <location evidence="1">Cell membrane</location>
        <topology evidence="1">Multi-pass membrane protein</topology>
    </subcellularLocation>
</comment>
<dbReference type="Proteomes" id="UP000216752">
    <property type="component" value="Chromosome"/>
</dbReference>
<evidence type="ECO:0000313" key="8">
    <source>
        <dbReference type="Proteomes" id="UP000216752"/>
    </source>
</evidence>
<sequence>MKSIKIKLMLAIAIMMFLSLTVVASFSYWKSSDLLTGQTEDTLKIQTDAISKECSLWLFARQSDMEMLANTSDLVSGNPEAVLAYIMQEDKRLILYDGIFVSNINGDGFSSRGWKGSIKERTYFQDVMKTGKTIFSDVLLNKSTGKLSIIVSSPIKKDGKVVGLVGANIPFSVIQEQVNVTKVGETGSNFMIQKDGFIIVHPNTELVMKLNLLEDKTISADLRSVATKMTQGETGIAKYTYNGIEQIRGLCTGSRNRLGDCSQY</sequence>
<dbReference type="Pfam" id="PF02743">
    <property type="entry name" value="dCache_1"/>
    <property type="match status" value="1"/>
</dbReference>
<proteinExistence type="predicted"/>
<keyword evidence="5" id="KW-0472">Membrane</keyword>
<keyword evidence="2" id="KW-1003">Cell membrane</keyword>
<dbReference type="SUPFAM" id="SSF103190">
    <property type="entry name" value="Sensory domain-like"/>
    <property type="match status" value="1"/>
</dbReference>
<evidence type="ECO:0000256" key="4">
    <source>
        <dbReference type="ARBA" id="ARBA00022989"/>
    </source>
</evidence>
<name>A0ABZ3IV62_9FIRM</name>
<evidence type="ECO:0000256" key="2">
    <source>
        <dbReference type="ARBA" id="ARBA00022475"/>
    </source>
</evidence>
<dbReference type="Gene3D" id="3.30.450.20">
    <property type="entry name" value="PAS domain"/>
    <property type="match status" value="1"/>
</dbReference>
<evidence type="ECO:0000259" key="6">
    <source>
        <dbReference type="Pfam" id="PF02743"/>
    </source>
</evidence>
<reference evidence="7" key="1">
    <citation type="submission" date="2024-05" db="EMBL/GenBank/DDBJ databases">
        <title>Isolation and characterization of Sporomusa carbonis sp. nov., a carboxydotrophic hydrogenogen in the genus of Sporomusa isolated from a charcoal burning pile.</title>
        <authorList>
            <person name="Boeer T."/>
            <person name="Rosenbaum F."/>
            <person name="Eysell L."/>
            <person name="Mueller V."/>
            <person name="Daniel R."/>
            <person name="Poehlein A."/>
        </authorList>
    </citation>
    <scope>NUCLEOTIDE SEQUENCE [LARGE SCALE GENOMIC DNA]</scope>
    <source>
        <strain evidence="7">DSM 10669</strain>
    </source>
</reference>
<evidence type="ECO:0000313" key="7">
    <source>
        <dbReference type="EMBL" id="XFO69470.1"/>
    </source>
</evidence>
<feature type="domain" description="Cache" evidence="6">
    <location>
        <begin position="36"/>
        <end position="247"/>
    </location>
</feature>
<dbReference type="EMBL" id="CP155573">
    <property type="protein sequence ID" value="XFO69470.1"/>
    <property type="molecule type" value="Genomic_DNA"/>
</dbReference>
<keyword evidence="4" id="KW-1133">Transmembrane helix</keyword>
<dbReference type="InterPro" id="IPR033479">
    <property type="entry name" value="dCache_1"/>
</dbReference>
<keyword evidence="8" id="KW-1185">Reference proteome</keyword>
<gene>
    <name evidence="7" type="ORF">SPSIL_057040</name>
</gene>
<protein>
    <recommendedName>
        <fullName evidence="6">Cache domain-containing protein</fullName>
    </recommendedName>
</protein>
<evidence type="ECO:0000256" key="5">
    <source>
        <dbReference type="ARBA" id="ARBA00023136"/>
    </source>
</evidence>
<accession>A0ABZ3IV62</accession>
<organism evidence="7 8">
    <name type="scientific">Sporomusa silvacetica DSM 10669</name>
    <dbReference type="NCBI Taxonomy" id="1123289"/>
    <lineage>
        <taxon>Bacteria</taxon>
        <taxon>Bacillati</taxon>
        <taxon>Bacillota</taxon>
        <taxon>Negativicutes</taxon>
        <taxon>Selenomonadales</taxon>
        <taxon>Sporomusaceae</taxon>
        <taxon>Sporomusa</taxon>
    </lineage>
</organism>
<evidence type="ECO:0000256" key="3">
    <source>
        <dbReference type="ARBA" id="ARBA00022692"/>
    </source>
</evidence>